<gene>
    <name evidence="1" type="ORF">FOPG_19663</name>
</gene>
<feature type="non-terminal residue" evidence="1">
    <location>
        <position position="73"/>
    </location>
</feature>
<name>X0GL79_FUSOX</name>
<organism evidence="1">
    <name type="scientific">Fusarium oxysporum f. sp. conglutinans race 2 54008</name>
    <dbReference type="NCBI Taxonomy" id="1089457"/>
    <lineage>
        <taxon>Eukaryota</taxon>
        <taxon>Fungi</taxon>
        <taxon>Dikarya</taxon>
        <taxon>Ascomycota</taxon>
        <taxon>Pezizomycotina</taxon>
        <taxon>Sordariomycetes</taxon>
        <taxon>Hypocreomycetidae</taxon>
        <taxon>Hypocreales</taxon>
        <taxon>Nectriaceae</taxon>
        <taxon>Fusarium</taxon>
        <taxon>Fusarium oxysporum species complex</taxon>
    </lineage>
</organism>
<dbReference type="Proteomes" id="UP000030676">
    <property type="component" value="Unassembled WGS sequence"/>
</dbReference>
<reference evidence="1" key="1">
    <citation type="submission" date="2011-11" db="EMBL/GenBank/DDBJ databases">
        <title>The Genome Sequence of Fusarium oxysporum PHW808.</title>
        <authorList>
            <consortium name="The Broad Institute Genome Sequencing Platform"/>
            <person name="Ma L.-J."/>
            <person name="Gale L.R."/>
            <person name="Schwartz D.C."/>
            <person name="Zhou S."/>
            <person name="Corby-Kistler H."/>
            <person name="Young S.K."/>
            <person name="Zeng Q."/>
            <person name="Gargeya S."/>
            <person name="Fitzgerald M."/>
            <person name="Haas B."/>
            <person name="Abouelleil A."/>
            <person name="Alvarado L."/>
            <person name="Arachchi H.M."/>
            <person name="Berlin A."/>
            <person name="Brown A."/>
            <person name="Chapman S.B."/>
            <person name="Chen Z."/>
            <person name="Dunbar C."/>
            <person name="Freedman E."/>
            <person name="Gearin G."/>
            <person name="Goldberg J."/>
            <person name="Griggs A."/>
            <person name="Gujja S."/>
            <person name="Heiman D."/>
            <person name="Howarth C."/>
            <person name="Larson L."/>
            <person name="Lui A."/>
            <person name="MacDonald P.J.P."/>
            <person name="Montmayeur A."/>
            <person name="Murphy C."/>
            <person name="Neiman D."/>
            <person name="Pearson M."/>
            <person name="Priest M."/>
            <person name="Roberts A."/>
            <person name="Saif S."/>
            <person name="Shea T."/>
            <person name="Shenoy N."/>
            <person name="Sisk P."/>
            <person name="Stolte C."/>
            <person name="Sykes S."/>
            <person name="Wortman J."/>
            <person name="Nusbaum C."/>
            <person name="Birren B."/>
        </authorList>
    </citation>
    <scope>NUCLEOTIDE SEQUENCE [LARGE SCALE GENOMIC DNA]</scope>
    <source>
        <strain evidence="1">54008</strain>
    </source>
</reference>
<dbReference type="HOGENOM" id="CLU_2711567_0_0_1"/>
<proteinExistence type="predicted"/>
<dbReference type="EMBL" id="KK034399">
    <property type="protein sequence ID" value="EXL64068.1"/>
    <property type="molecule type" value="Genomic_DNA"/>
</dbReference>
<dbReference type="AlphaFoldDB" id="X0GL79"/>
<sequence length="73" mass="8828">MKSILLPHVQKRHSPIHQWPCPALRTPSEGTIDTYLRCKSVMASLYPKWDLWYMNWNFKKYLQEISNRLREVP</sequence>
<protein>
    <submittedName>
        <fullName evidence="1">Uncharacterized protein</fullName>
    </submittedName>
</protein>
<evidence type="ECO:0000313" key="1">
    <source>
        <dbReference type="EMBL" id="EXL64068.1"/>
    </source>
</evidence>
<accession>X0GL79</accession>
<reference evidence="1" key="2">
    <citation type="submission" date="2014-03" db="EMBL/GenBank/DDBJ databases">
        <title>The Genome Annotation of Fusarium oxysporum PHW808.</title>
        <authorList>
            <consortium name="The Broad Institute Genomics Platform"/>
            <person name="Ma L.-J."/>
            <person name="Corby-Kistler H."/>
            <person name="Broz K."/>
            <person name="Gale L.R."/>
            <person name="Jonkers W."/>
            <person name="O'Donnell K."/>
            <person name="Ploetz R."/>
            <person name="Steinberg C."/>
            <person name="Schwartz D.C."/>
            <person name="VanEtten H."/>
            <person name="Zhou S."/>
            <person name="Young S.K."/>
            <person name="Zeng Q."/>
            <person name="Gargeya S."/>
            <person name="Fitzgerald M."/>
            <person name="Abouelleil A."/>
            <person name="Alvarado L."/>
            <person name="Chapman S.B."/>
            <person name="Gainer-Dewar J."/>
            <person name="Goldberg J."/>
            <person name="Griggs A."/>
            <person name="Gujja S."/>
            <person name="Hansen M."/>
            <person name="Howarth C."/>
            <person name="Imamovic A."/>
            <person name="Ireland A."/>
            <person name="Larimer J."/>
            <person name="McCowan C."/>
            <person name="Murphy C."/>
            <person name="Pearson M."/>
            <person name="Poon T.W."/>
            <person name="Priest M."/>
            <person name="Roberts A."/>
            <person name="Saif S."/>
            <person name="Shea T."/>
            <person name="Sykes S."/>
            <person name="Wortman J."/>
            <person name="Nusbaum C."/>
            <person name="Birren B."/>
        </authorList>
    </citation>
    <scope>NUCLEOTIDE SEQUENCE</scope>
    <source>
        <strain evidence="1">54008</strain>
    </source>
</reference>